<organism evidence="1 2">
    <name type="scientific">Basidiobolus ranarum</name>
    <dbReference type="NCBI Taxonomy" id="34480"/>
    <lineage>
        <taxon>Eukaryota</taxon>
        <taxon>Fungi</taxon>
        <taxon>Fungi incertae sedis</taxon>
        <taxon>Zoopagomycota</taxon>
        <taxon>Entomophthoromycotina</taxon>
        <taxon>Basidiobolomycetes</taxon>
        <taxon>Basidiobolales</taxon>
        <taxon>Basidiobolaceae</taxon>
        <taxon>Basidiobolus</taxon>
    </lineage>
</organism>
<comment type="caution">
    <text evidence="1">The sequence shown here is derived from an EMBL/GenBank/DDBJ whole genome shotgun (WGS) entry which is preliminary data.</text>
</comment>
<name>A0ABR2WSB8_9FUNG</name>
<dbReference type="EMBL" id="JASJQH010000435">
    <property type="protein sequence ID" value="KAK9764401.1"/>
    <property type="molecule type" value="Genomic_DNA"/>
</dbReference>
<evidence type="ECO:0000313" key="1">
    <source>
        <dbReference type="EMBL" id="KAK9764401.1"/>
    </source>
</evidence>
<proteinExistence type="predicted"/>
<sequence>MTVQITRPTEYLVTRSTSFVADILSSITVSDVDSPKKDPVYNSNYGHPERSALENSTNTVRKYHHTMAMHHQQLLLPQIMIEERTL</sequence>
<protein>
    <submittedName>
        <fullName evidence="1">Uncharacterized protein</fullName>
    </submittedName>
</protein>
<accession>A0ABR2WSB8</accession>
<keyword evidence="2" id="KW-1185">Reference proteome</keyword>
<reference evidence="1 2" key="1">
    <citation type="submission" date="2023-04" db="EMBL/GenBank/DDBJ databases">
        <title>Genome of Basidiobolus ranarum AG-B5.</title>
        <authorList>
            <person name="Stajich J.E."/>
            <person name="Carter-House D."/>
            <person name="Gryganskyi A."/>
        </authorList>
    </citation>
    <scope>NUCLEOTIDE SEQUENCE [LARGE SCALE GENOMIC DNA]</scope>
    <source>
        <strain evidence="1 2">AG-B5</strain>
    </source>
</reference>
<gene>
    <name evidence="1" type="ORF">K7432_008123</name>
</gene>
<dbReference type="Proteomes" id="UP001479436">
    <property type="component" value="Unassembled WGS sequence"/>
</dbReference>
<evidence type="ECO:0000313" key="2">
    <source>
        <dbReference type="Proteomes" id="UP001479436"/>
    </source>
</evidence>